<dbReference type="SMART" id="SM00086">
    <property type="entry name" value="PAC"/>
    <property type="match status" value="2"/>
</dbReference>
<dbReference type="CDD" id="cd00130">
    <property type="entry name" value="PAS"/>
    <property type="match status" value="3"/>
</dbReference>
<feature type="domain" description="PAS" evidence="7">
    <location>
        <begin position="115"/>
        <end position="185"/>
    </location>
</feature>
<evidence type="ECO:0000313" key="10">
    <source>
        <dbReference type="Proteomes" id="UP001442494"/>
    </source>
</evidence>
<dbReference type="SUPFAM" id="SSF55785">
    <property type="entry name" value="PYP-like sensor domain (PAS domain)"/>
    <property type="match status" value="3"/>
</dbReference>
<dbReference type="RefSeq" id="WP_190422318.1">
    <property type="nucleotide sequence ID" value="NZ_JAMPKK010000045.1"/>
</dbReference>
<dbReference type="PANTHER" id="PTHR43304:SF1">
    <property type="entry name" value="PAC DOMAIN-CONTAINING PROTEIN"/>
    <property type="match status" value="1"/>
</dbReference>
<dbReference type="InterPro" id="IPR000014">
    <property type="entry name" value="PAS"/>
</dbReference>
<evidence type="ECO:0000256" key="5">
    <source>
        <dbReference type="ARBA" id="ARBA00022777"/>
    </source>
</evidence>
<evidence type="ECO:0000256" key="4">
    <source>
        <dbReference type="ARBA" id="ARBA00022679"/>
    </source>
</evidence>
<dbReference type="Proteomes" id="UP001442494">
    <property type="component" value="Unassembled WGS sequence"/>
</dbReference>
<keyword evidence="3" id="KW-0597">Phosphoprotein</keyword>
<comment type="catalytic activity">
    <reaction evidence="1">
        <text>ATP + protein L-histidine = ADP + protein N-phospho-L-histidine.</text>
        <dbReference type="EC" id="2.7.13.3"/>
    </reaction>
</comment>
<dbReference type="PROSITE" id="PS50112">
    <property type="entry name" value="PAS"/>
    <property type="match status" value="1"/>
</dbReference>
<dbReference type="InterPro" id="IPR001610">
    <property type="entry name" value="PAC"/>
</dbReference>
<keyword evidence="5" id="KW-0418">Kinase</keyword>
<comment type="caution">
    <text evidence="9">The sequence shown here is derived from an EMBL/GenBank/DDBJ whole genome shotgun (WGS) entry which is preliminary data.</text>
</comment>
<evidence type="ECO:0000256" key="2">
    <source>
        <dbReference type="ARBA" id="ARBA00012438"/>
    </source>
</evidence>
<proteinExistence type="predicted"/>
<sequence length="407" mass="45366">MFWKDRNSVYQGCNRNFALASGLKNPEDIVGLTDYQLAWKREESDFFRQCDARVMETDTAEYHIIETQLRADGTEVWVDTNKVPLHNAEGNVIGILGTYEDITARKLAEQELQATVAELRALFAAMSDVIIVMDAKGSYLKISPTNPSLSYKPPIELLGKTLHDVFPKAEADAFLANIRRALEQRQMVNTEYSMIIGDNEYWFANSISPIQEDSVIIVARDITERKILEKELAMREQLLNSFITAAPVGLCILDDQLRYLQVNEALAETICGLDVERFIGRPIGEVIPHVVSVIEPIYRRILTTGESVLNVEGCSEKADQLGVMCHWVASQFAIPGEDGKPMAIGAIVADISDRKRAENALRQSEAELRDKKPTVGTYPPRTPTHTRTTDSKRKNVQFGTVGGGCGS</sequence>
<protein>
    <recommendedName>
        <fullName evidence="2">histidine kinase</fullName>
        <ecNumber evidence="2">2.7.13.3</ecNumber>
    </recommendedName>
</protein>
<dbReference type="Pfam" id="PF08448">
    <property type="entry name" value="PAS_4"/>
    <property type="match status" value="3"/>
</dbReference>
<dbReference type="InterPro" id="IPR000700">
    <property type="entry name" value="PAS-assoc_C"/>
</dbReference>
<evidence type="ECO:0000259" key="8">
    <source>
        <dbReference type="PROSITE" id="PS50113"/>
    </source>
</evidence>
<keyword evidence="10" id="KW-1185">Reference proteome</keyword>
<evidence type="ECO:0000256" key="6">
    <source>
        <dbReference type="SAM" id="MobiDB-lite"/>
    </source>
</evidence>
<evidence type="ECO:0000259" key="7">
    <source>
        <dbReference type="PROSITE" id="PS50112"/>
    </source>
</evidence>
<dbReference type="EC" id="2.7.13.3" evidence="2"/>
<name>A0ABV0JTH3_9CYAN</name>
<accession>A0ABV0JTH3</accession>
<organism evidence="9 10">
    <name type="scientific">Funiculus sociatus GB2-A5</name>
    <dbReference type="NCBI Taxonomy" id="2933946"/>
    <lineage>
        <taxon>Bacteria</taxon>
        <taxon>Bacillati</taxon>
        <taxon>Cyanobacteriota</taxon>
        <taxon>Cyanophyceae</taxon>
        <taxon>Coleofasciculales</taxon>
        <taxon>Coleofasciculaceae</taxon>
        <taxon>Funiculus</taxon>
    </lineage>
</organism>
<dbReference type="Gene3D" id="3.30.450.20">
    <property type="entry name" value="PAS domain"/>
    <property type="match status" value="3"/>
</dbReference>
<evidence type="ECO:0000313" key="9">
    <source>
        <dbReference type="EMBL" id="MEP0866510.1"/>
    </source>
</evidence>
<keyword evidence="4" id="KW-0808">Transferase</keyword>
<dbReference type="InterPro" id="IPR035965">
    <property type="entry name" value="PAS-like_dom_sf"/>
</dbReference>
<feature type="compositionally biased region" description="Low complexity" evidence="6">
    <location>
        <begin position="377"/>
        <end position="386"/>
    </location>
</feature>
<dbReference type="InterPro" id="IPR013656">
    <property type="entry name" value="PAS_4"/>
</dbReference>
<feature type="domain" description="PAC" evidence="8">
    <location>
        <begin position="58"/>
        <end position="114"/>
    </location>
</feature>
<feature type="region of interest" description="Disordered" evidence="6">
    <location>
        <begin position="368"/>
        <end position="407"/>
    </location>
</feature>
<dbReference type="NCBIfam" id="TIGR00229">
    <property type="entry name" value="sensory_box"/>
    <property type="match status" value="3"/>
</dbReference>
<evidence type="ECO:0000256" key="3">
    <source>
        <dbReference type="ARBA" id="ARBA00022553"/>
    </source>
</evidence>
<reference evidence="9 10" key="1">
    <citation type="submission" date="2022-04" db="EMBL/GenBank/DDBJ databases">
        <title>Positive selection, recombination, and allopatry shape intraspecific diversity of widespread and dominant cyanobacteria.</title>
        <authorList>
            <person name="Wei J."/>
            <person name="Shu W."/>
            <person name="Hu C."/>
        </authorList>
    </citation>
    <scope>NUCLEOTIDE SEQUENCE [LARGE SCALE GENOMIC DNA]</scope>
    <source>
        <strain evidence="9 10">GB2-A5</strain>
    </source>
</reference>
<dbReference type="EMBL" id="JAMPKK010000045">
    <property type="protein sequence ID" value="MEP0866510.1"/>
    <property type="molecule type" value="Genomic_DNA"/>
</dbReference>
<dbReference type="InterPro" id="IPR052162">
    <property type="entry name" value="Sensor_kinase/Photoreceptor"/>
</dbReference>
<dbReference type="SMART" id="SM00091">
    <property type="entry name" value="PAS"/>
    <property type="match status" value="2"/>
</dbReference>
<dbReference type="PROSITE" id="PS50113">
    <property type="entry name" value="PAC"/>
    <property type="match status" value="1"/>
</dbReference>
<gene>
    <name evidence="9" type="ORF">NDI37_18805</name>
</gene>
<dbReference type="PANTHER" id="PTHR43304">
    <property type="entry name" value="PHYTOCHROME-LIKE PROTEIN CPH1"/>
    <property type="match status" value="1"/>
</dbReference>
<evidence type="ECO:0000256" key="1">
    <source>
        <dbReference type="ARBA" id="ARBA00000085"/>
    </source>
</evidence>